<name>A0A3L0VYJ2_ECOLX</name>
<dbReference type="AlphaFoldDB" id="A0A3L0VYJ2"/>
<proteinExistence type="predicted"/>
<accession>A0A3L0VYJ2</accession>
<dbReference type="NCBIfam" id="NF003431">
    <property type="entry name" value="PRK04940.1"/>
    <property type="match status" value="1"/>
</dbReference>
<dbReference type="PANTHER" id="PTHR35602">
    <property type="entry name" value="ESTERASE YQIA-RELATED"/>
    <property type="match status" value="1"/>
</dbReference>
<dbReference type="EMBL" id="RNRV01000016">
    <property type="protein sequence ID" value="MHO04872.1"/>
    <property type="molecule type" value="Genomic_DNA"/>
</dbReference>
<evidence type="ECO:0000313" key="1">
    <source>
        <dbReference type="EMBL" id="MHO04872.1"/>
    </source>
</evidence>
<organism evidence="1">
    <name type="scientific">Escherichia coli</name>
    <dbReference type="NCBI Taxonomy" id="562"/>
    <lineage>
        <taxon>Bacteria</taxon>
        <taxon>Pseudomonadati</taxon>
        <taxon>Pseudomonadota</taxon>
        <taxon>Gammaproteobacteria</taxon>
        <taxon>Enterobacterales</taxon>
        <taxon>Enterobacteriaceae</taxon>
        <taxon>Escherichia</taxon>
    </lineage>
</organism>
<reference evidence="1" key="1">
    <citation type="submission" date="2018-10" db="EMBL/GenBank/DDBJ databases">
        <authorList>
            <consortium name="NARMS: The National Antimicrobial Resistance Monitoring System"/>
        </authorList>
    </citation>
    <scope>NUCLEOTIDE SEQUENCE [LARGE SCALE GENOMIC DNA]</scope>
    <source>
        <strain evidence="1">CVM N17EC0388</strain>
    </source>
</reference>
<gene>
    <name evidence="1" type="ORF">D9F05_10865</name>
</gene>
<protein>
    <submittedName>
        <fullName evidence="1">Alpha/beta hydrolase</fullName>
    </submittedName>
</protein>
<dbReference type="GO" id="GO:0016787">
    <property type="term" value="F:hydrolase activity"/>
    <property type="evidence" value="ECO:0007669"/>
    <property type="project" value="UniProtKB-KW"/>
</dbReference>
<dbReference type="PANTHER" id="PTHR35602:SF2">
    <property type="entry name" value="UPF0227 PROTEIN YCFP"/>
    <property type="match status" value="1"/>
</dbReference>
<keyword evidence="1" id="KW-0378">Hydrolase</keyword>
<dbReference type="Pfam" id="PF05728">
    <property type="entry name" value="UPF0227"/>
    <property type="match status" value="1"/>
</dbReference>
<dbReference type="InterPro" id="IPR008886">
    <property type="entry name" value="UPF0227/Esterase_YqiA"/>
</dbReference>
<sequence>MIQSKKVGCFGGARPRRWGSFDRTDTVFEVLSMIIYLHGFDATSLGNHEKVLQLQFIDDDVRFVHYSTVHPRHDMSHLLKEVKKQLDMSTDPKPLICGVGLGGYWSERIGFLCGIKQVIFNPNLHPEITMQGKIDRPEEYEDIGTKCVSEFRSKNSGNCLCILSVQDEIRDNGDIERELKNYYNIVWDERETHKFKNISHHLQQMKAFKEA</sequence>
<dbReference type="InterPro" id="IPR029058">
    <property type="entry name" value="AB_hydrolase_fold"/>
</dbReference>
<comment type="caution">
    <text evidence="1">The sequence shown here is derived from an EMBL/GenBank/DDBJ whole genome shotgun (WGS) entry which is preliminary data.</text>
</comment>
<dbReference type="Gene3D" id="3.40.50.1820">
    <property type="entry name" value="alpha/beta hydrolase"/>
    <property type="match status" value="1"/>
</dbReference>